<protein>
    <submittedName>
        <fullName evidence="1">Uncharacterized protein</fullName>
    </submittedName>
</protein>
<sequence length="60" mass="6604">MTKGLANSILAEIRRPISRSPQERLALGNALSIVLLNSKPPSKLKMLLSKTSFLKLIMIT</sequence>
<dbReference type="AlphaFoldDB" id="A0A0F9J037"/>
<comment type="caution">
    <text evidence="1">The sequence shown here is derived from an EMBL/GenBank/DDBJ whole genome shotgun (WGS) entry which is preliminary data.</text>
</comment>
<evidence type="ECO:0000313" key="1">
    <source>
        <dbReference type="EMBL" id="KKL92617.1"/>
    </source>
</evidence>
<reference evidence="1" key="1">
    <citation type="journal article" date="2015" name="Nature">
        <title>Complex archaea that bridge the gap between prokaryotes and eukaryotes.</title>
        <authorList>
            <person name="Spang A."/>
            <person name="Saw J.H."/>
            <person name="Jorgensen S.L."/>
            <person name="Zaremba-Niedzwiedzka K."/>
            <person name="Martijn J."/>
            <person name="Lind A.E."/>
            <person name="van Eijk R."/>
            <person name="Schleper C."/>
            <person name="Guy L."/>
            <person name="Ettema T.J."/>
        </authorList>
    </citation>
    <scope>NUCLEOTIDE SEQUENCE</scope>
</reference>
<proteinExistence type="predicted"/>
<organism evidence="1">
    <name type="scientific">marine sediment metagenome</name>
    <dbReference type="NCBI Taxonomy" id="412755"/>
    <lineage>
        <taxon>unclassified sequences</taxon>
        <taxon>metagenomes</taxon>
        <taxon>ecological metagenomes</taxon>
    </lineage>
</organism>
<accession>A0A0F9J037</accession>
<gene>
    <name evidence="1" type="ORF">LCGC14_1882920</name>
</gene>
<name>A0A0F9J037_9ZZZZ</name>
<dbReference type="EMBL" id="LAZR01019415">
    <property type="protein sequence ID" value="KKL92617.1"/>
    <property type="molecule type" value="Genomic_DNA"/>
</dbReference>